<evidence type="ECO:0000256" key="3">
    <source>
        <dbReference type="ARBA" id="ARBA00022946"/>
    </source>
</evidence>
<dbReference type="PANTHER" id="PTHR13184:SF5">
    <property type="entry name" value="METHYLTRANSFERASE-LIKE PROTEIN 17, MITOCHONDRIAL"/>
    <property type="match status" value="1"/>
</dbReference>
<comment type="function">
    <text evidence="7">Mitochondrial ribosome (mitoribosome) assembly factor. Binds at the interface of the head and body domains of the mitochondrial small ribosomal subunit (mt-SSU), occluding the mRNA channel and preventing compaction of the head domain towards the body. Probable inactive methyltransferase: retains the characteristic folding and ability to bind S-adenosyl-L-methionine, but it probably lost its methyltransferase activity.</text>
</comment>
<evidence type="ECO:0000256" key="1">
    <source>
        <dbReference type="ARBA" id="ARBA00004173"/>
    </source>
</evidence>
<evidence type="ECO:0000256" key="6">
    <source>
        <dbReference type="ARBA" id="ARBA00023128"/>
    </source>
</evidence>
<feature type="region of interest" description="Disordered" evidence="8">
    <location>
        <begin position="785"/>
        <end position="824"/>
    </location>
</feature>
<evidence type="ECO:0000256" key="5">
    <source>
        <dbReference type="ARBA" id="ARBA00023014"/>
    </source>
</evidence>
<keyword evidence="5" id="KW-0411">Iron-sulfur</keyword>
<dbReference type="EMBL" id="JBHFEH010000194">
    <property type="protein sequence ID" value="KAL2044575.1"/>
    <property type="molecule type" value="Genomic_DNA"/>
</dbReference>
<dbReference type="Proteomes" id="UP001590951">
    <property type="component" value="Unassembled WGS sequence"/>
</dbReference>
<evidence type="ECO:0000313" key="9">
    <source>
        <dbReference type="EMBL" id="KAL2044575.1"/>
    </source>
</evidence>
<dbReference type="InterPro" id="IPR015324">
    <property type="entry name" value="Ribosomal_Rsm22-like"/>
</dbReference>
<feature type="compositionally biased region" description="Basic and acidic residues" evidence="8">
    <location>
        <begin position="484"/>
        <end position="494"/>
    </location>
</feature>
<keyword evidence="2" id="KW-0479">Metal-binding</keyword>
<keyword evidence="10" id="KW-1185">Reference proteome</keyword>
<keyword evidence="6" id="KW-0496">Mitochondrion</keyword>
<evidence type="ECO:0000256" key="8">
    <source>
        <dbReference type="SAM" id="MobiDB-lite"/>
    </source>
</evidence>
<keyword evidence="4" id="KW-0408">Iron</keyword>
<keyword evidence="3" id="KW-0809">Transit peptide</keyword>
<comment type="subcellular location">
    <subcellularLocation>
        <location evidence="1">Mitochondrion</location>
    </subcellularLocation>
</comment>
<evidence type="ECO:0000256" key="7">
    <source>
        <dbReference type="ARBA" id="ARBA00045681"/>
    </source>
</evidence>
<proteinExistence type="predicted"/>
<dbReference type="Pfam" id="PF09243">
    <property type="entry name" value="Rsm22"/>
    <property type="match status" value="1"/>
</dbReference>
<evidence type="ECO:0000256" key="2">
    <source>
        <dbReference type="ARBA" id="ARBA00022723"/>
    </source>
</evidence>
<feature type="compositionally biased region" description="Basic residues" evidence="8">
    <location>
        <begin position="814"/>
        <end position="824"/>
    </location>
</feature>
<feature type="region of interest" description="Disordered" evidence="8">
    <location>
        <begin position="683"/>
        <end position="707"/>
    </location>
</feature>
<gene>
    <name evidence="9" type="ORF">ABVK25_012361</name>
</gene>
<sequence length="824" mass="92905">FRRLLLGTRSPQFKKLKPYGAPKWPPISEGQIHNPRMLVPLVTQRICRSCSYQLLSLFTNGFSSTIRVSGHRSKILSQHGYRRGLQSHTRVFSTRRISKASVDQDEIYETDLSRTPEQMEAIVSQARQTFGETLPQDFLSPEEYIIYERLYGPPSATTLPEDVDLLQGVEIEDDDLPENVLMRENAEGELEEVLYNEEGLAENNGLKGTLEEENQTQEDFRTRMAILRDIAAAGSSEIVKEVDEAWTVQEPTTGEGLEEDNLIDDLDLEDEEVQEIEEDDRDFVKGDSGRTHPLTAAGRFCTSPATIQISKDTVVDPITALLSDTSNKHLTEIALKTFGGPGLPNSTVTLPRAHIKQQPIALQASQFQMGEMEANAYMAAIMPGAYATIMSTIVEVRKRLGPEWLRNLMRKGDGPRILDAGAAGAGILAWREILRAEWELMHSGGAPYGKQVPYGKSTVVTGSAALRNRASHLLEDTTFIPRLPDYDPSRDHPSLESTNPQPRKQYDVILAPHTLWTLKEDYMRKNQVQNFWSLLDPRGGVLILMEKGVPSGFELIAGARETLLKYHIASPGAEEVEYAIKDASESRFGPKEKGMIIAPCTNHGKCPMYITAGSSQGRKDYCHFSQRFVRPHYLQRIIGRQERNHEDILFSYVALQRGVDQREIDGIVQGQPATDAAFAGYEEREMESETTEDQTQNTQPRVPHVSTHSLPRAILPPIKRRGHVILDLCTPAGKIERWTVPKSFSKQAYRDARKSKWGDLWALGAKTRIQRNIRVGLKKSKKRTRDILSAEEEGMEHRVPRAPMTKFRESPKRDKGKRKVQKDY</sequence>
<accession>A0ABR4AGK5</accession>
<evidence type="ECO:0000313" key="10">
    <source>
        <dbReference type="Proteomes" id="UP001590951"/>
    </source>
</evidence>
<evidence type="ECO:0008006" key="11">
    <source>
        <dbReference type="Google" id="ProtNLM"/>
    </source>
</evidence>
<reference evidence="9 10" key="1">
    <citation type="submission" date="2024-09" db="EMBL/GenBank/DDBJ databases">
        <title>Rethinking Asexuality: The Enigmatic Case of Functional Sexual Genes in Lepraria (Stereocaulaceae).</title>
        <authorList>
            <person name="Doellman M."/>
            <person name="Sun Y."/>
            <person name="Barcenas-Pena A."/>
            <person name="Lumbsch H.T."/>
            <person name="Grewe F."/>
        </authorList>
    </citation>
    <scope>NUCLEOTIDE SEQUENCE [LARGE SCALE GENOMIC DNA]</scope>
    <source>
        <strain evidence="9 10">Grewe 0041</strain>
    </source>
</reference>
<name>A0ABR4AGK5_9LECA</name>
<protein>
    <recommendedName>
        <fullName evidence="11">Mitochondrial ribosomal protein S22</fullName>
    </recommendedName>
</protein>
<dbReference type="PANTHER" id="PTHR13184">
    <property type="entry name" value="37S RIBOSOMAL PROTEIN S22"/>
    <property type="match status" value="1"/>
</dbReference>
<organism evidence="9 10">
    <name type="scientific">Lepraria finkii</name>
    <dbReference type="NCBI Taxonomy" id="1340010"/>
    <lineage>
        <taxon>Eukaryota</taxon>
        <taxon>Fungi</taxon>
        <taxon>Dikarya</taxon>
        <taxon>Ascomycota</taxon>
        <taxon>Pezizomycotina</taxon>
        <taxon>Lecanoromycetes</taxon>
        <taxon>OSLEUM clade</taxon>
        <taxon>Lecanoromycetidae</taxon>
        <taxon>Lecanorales</taxon>
        <taxon>Lecanorineae</taxon>
        <taxon>Stereocaulaceae</taxon>
        <taxon>Lepraria</taxon>
    </lineage>
</organism>
<feature type="region of interest" description="Disordered" evidence="8">
    <location>
        <begin position="483"/>
        <end position="503"/>
    </location>
</feature>
<dbReference type="InterPro" id="IPR052571">
    <property type="entry name" value="Mt_RNA_Methyltransferase"/>
</dbReference>
<feature type="non-terminal residue" evidence="9">
    <location>
        <position position="1"/>
    </location>
</feature>
<comment type="caution">
    <text evidence="9">The sequence shown here is derived from an EMBL/GenBank/DDBJ whole genome shotgun (WGS) entry which is preliminary data.</text>
</comment>
<evidence type="ECO:0000256" key="4">
    <source>
        <dbReference type="ARBA" id="ARBA00023004"/>
    </source>
</evidence>